<evidence type="ECO:0000256" key="1">
    <source>
        <dbReference type="SAM" id="Phobius"/>
    </source>
</evidence>
<accession>A0A9X3LTB1</accession>
<sequence length="342" mass="37816">MPPTKDKKKTRWLQLLFLFICVFSIVASILMVRVQPPKAAQSVQVLTSDWEPYVDTTAEQGGIIGDMVTSVLASSGYNANIAFDNWAPGLDKVERGTAFGIFPMVKSAEREELFEYSDPLVSYRYVLFARTDEQIPDAVLRGDLTGIRVGKIDGYDYWPELENSHAEFTSYPSTIAGFAALAQGEVDLLAESDIVGRATLESEKFSGDASEFRIIEGDDPALSSEDSVYFLIRKSKISRDVMARFNASLKEYKNTDRYREQVEALTVSPDHVVLTGDGLVEVLDEFGKPMGAVPPGVAARVLEWPKDLAEGSQTTIKMLDGPLAGRIAIVNLENVEVNRENR</sequence>
<proteinExistence type="predicted"/>
<keyword evidence="1" id="KW-1133">Transmembrane helix</keyword>
<keyword evidence="3" id="KW-1185">Reference proteome</keyword>
<dbReference type="PANTHER" id="PTHR38834:SF3">
    <property type="entry name" value="SOLUTE-BINDING PROTEIN FAMILY 3_N-TERMINAL DOMAIN-CONTAINING PROTEIN"/>
    <property type="match status" value="1"/>
</dbReference>
<dbReference type="EMBL" id="JAKMUS010000005">
    <property type="protein sequence ID" value="MCZ9293754.1"/>
    <property type="molecule type" value="Genomic_DNA"/>
</dbReference>
<dbReference type="PANTHER" id="PTHR38834">
    <property type="entry name" value="PERIPLASMIC SUBSTRATE BINDING PROTEIN FAMILY 3"/>
    <property type="match status" value="1"/>
</dbReference>
<name>A0A9X3LTB1_9CORY</name>
<organism evidence="2 3">
    <name type="scientific">Corynebacterium meitnerae</name>
    <dbReference type="NCBI Taxonomy" id="2913498"/>
    <lineage>
        <taxon>Bacteria</taxon>
        <taxon>Bacillati</taxon>
        <taxon>Actinomycetota</taxon>
        <taxon>Actinomycetes</taxon>
        <taxon>Mycobacteriales</taxon>
        <taxon>Corynebacteriaceae</taxon>
        <taxon>Corynebacterium</taxon>
    </lineage>
</organism>
<keyword evidence="1" id="KW-0472">Membrane</keyword>
<dbReference type="SUPFAM" id="SSF53850">
    <property type="entry name" value="Periplasmic binding protein-like II"/>
    <property type="match status" value="1"/>
</dbReference>
<dbReference type="AlphaFoldDB" id="A0A9X3LTB1"/>
<protein>
    <submittedName>
        <fullName evidence="2">Transporter substrate-binding domain-containing protein</fullName>
    </submittedName>
</protein>
<gene>
    <name evidence="2" type="ORF">L8U60_04555</name>
</gene>
<evidence type="ECO:0000313" key="3">
    <source>
        <dbReference type="Proteomes" id="UP001146468"/>
    </source>
</evidence>
<reference evidence="2" key="1">
    <citation type="submission" date="2022-02" db="EMBL/GenBank/DDBJ databases">
        <title>Corynebacterium sp. from urogenital microbiome.</title>
        <authorList>
            <person name="Cappelli E.A."/>
            <person name="Ribeiro T.G."/>
            <person name="Peixe L."/>
        </authorList>
    </citation>
    <scope>NUCLEOTIDE SEQUENCE</scope>
    <source>
        <strain evidence="2">C8Ua_172</strain>
    </source>
</reference>
<dbReference type="Gene3D" id="3.40.190.10">
    <property type="entry name" value="Periplasmic binding protein-like II"/>
    <property type="match status" value="2"/>
</dbReference>
<dbReference type="Proteomes" id="UP001146468">
    <property type="component" value="Unassembled WGS sequence"/>
</dbReference>
<dbReference type="RefSeq" id="WP_269965196.1">
    <property type="nucleotide sequence ID" value="NZ_JAKMUS010000005.1"/>
</dbReference>
<comment type="caution">
    <text evidence="2">The sequence shown here is derived from an EMBL/GenBank/DDBJ whole genome shotgun (WGS) entry which is preliminary data.</text>
</comment>
<evidence type="ECO:0000313" key="2">
    <source>
        <dbReference type="EMBL" id="MCZ9293754.1"/>
    </source>
</evidence>
<keyword evidence="1" id="KW-0812">Transmembrane</keyword>
<feature type="transmembrane region" description="Helical" evidence="1">
    <location>
        <begin position="12"/>
        <end position="32"/>
    </location>
</feature>